<comment type="caution">
    <text evidence="2">The sequence shown here is derived from an EMBL/GenBank/DDBJ whole genome shotgun (WGS) entry which is preliminary data.</text>
</comment>
<dbReference type="InterPro" id="IPR052895">
    <property type="entry name" value="HetReg/Transcr_Mod"/>
</dbReference>
<dbReference type="RefSeq" id="XP_040739506.1">
    <property type="nucleotide sequence ID" value="XM_040888897.1"/>
</dbReference>
<protein>
    <submittedName>
        <fullName evidence="2">HET-domain-containing protein</fullName>
    </submittedName>
</protein>
<evidence type="ECO:0000313" key="3">
    <source>
        <dbReference type="Proteomes" id="UP000193922"/>
    </source>
</evidence>
<dbReference type="AlphaFoldDB" id="A0A1Y1VVZ0"/>
<proteinExistence type="predicted"/>
<reference evidence="2 3" key="1">
    <citation type="submission" date="2016-07" db="EMBL/GenBank/DDBJ databases">
        <title>Pervasive Adenine N6-methylation of Active Genes in Fungi.</title>
        <authorList>
            <consortium name="DOE Joint Genome Institute"/>
            <person name="Mondo S.J."/>
            <person name="Dannebaum R.O."/>
            <person name="Kuo R.C."/>
            <person name="Labutti K."/>
            <person name="Haridas S."/>
            <person name="Kuo A."/>
            <person name="Salamov A."/>
            <person name="Ahrendt S.R."/>
            <person name="Lipzen A."/>
            <person name="Sullivan W."/>
            <person name="Andreopoulos W.B."/>
            <person name="Clum A."/>
            <person name="Lindquist E."/>
            <person name="Daum C."/>
            <person name="Ramamoorthy G.K."/>
            <person name="Gryganskyi A."/>
            <person name="Culley D."/>
            <person name="Magnuson J.K."/>
            <person name="James T.Y."/>
            <person name="O'Malley M.A."/>
            <person name="Stajich J.E."/>
            <person name="Spatafora J.W."/>
            <person name="Visel A."/>
            <person name="Grigoriev I.V."/>
        </authorList>
    </citation>
    <scope>NUCLEOTIDE SEQUENCE [LARGE SCALE GENOMIC DNA]</scope>
    <source>
        <strain evidence="2 3">ATCC 12442</strain>
    </source>
</reference>
<name>A0A1Y1VVZ0_9FUNG</name>
<dbReference type="Proteomes" id="UP000193922">
    <property type="component" value="Unassembled WGS sequence"/>
</dbReference>
<evidence type="ECO:0000259" key="1">
    <source>
        <dbReference type="Pfam" id="PF06985"/>
    </source>
</evidence>
<dbReference type="InterPro" id="IPR010730">
    <property type="entry name" value="HET"/>
</dbReference>
<feature type="non-terminal residue" evidence="2">
    <location>
        <position position="174"/>
    </location>
</feature>
<evidence type="ECO:0000313" key="2">
    <source>
        <dbReference type="EMBL" id="ORX65185.1"/>
    </source>
</evidence>
<organism evidence="2 3">
    <name type="scientific">Linderina pennispora</name>
    <dbReference type="NCBI Taxonomy" id="61395"/>
    <lineage>
        <taxon>Eukaryota</taxon>
        <taxon>Fungi</taxon>
        <taxon>Fungi incertae sedis</taxon>
        <taxon>Zoopagomycota</taxon>
        <taxon>Kickxellomycotina</taxon>
        <taxon>Kickxellomycetes</taxon>
        <taxon>Kickxellales</taxon>
        <taxon>Kickxellaceae</taxon>
        <taxon>Linderina</taxon>
    </lineage>
</organism>
<keyword evidence="3" id="KW-1185">Reference proteome</keyword>
<gene>
    <name evidence="2" type="ORF">DL89DRAFT_271266</name>
</gene>
<dbReference type="OrthoDB" id="3773119at2759"/>
<dbReference type="STRING" id="61395.A0A1Y1VVZ0"/>
<dbReference type="Pfam" id="PF06985">
    <property type="entry name" value="HET"/>
    <property type="match status" value="1"/>
</dbReference>
<accession>A0A1Y1VVZ0</accession>
<feature type="domain" description="Heterokaryon incompatibility" evidence="1">
    <location>
        <begin position="49"/>
        <end position="157"/>
    </location>
</feature>
<dbReference type="GeneID" id="63805545"/>
<sequence length="174" mass="20347">MGAFVINSEKSVEIKLVKIEYDAVEDLYKVDNYSRIESMSILKAMRKRYYAVSYTWGDVTPWTMEYINCNNGEVVPLDSEIVSFNYESYCKIHHIILKLGRDMSIEDRPKYFWIDAICINQDDKREKKTMISTMDKIFKGADKILAIPDLGTDDYENMVDDELYKNLECDPSND</sequence>
<dbReference type="EMBL" id="MCFD01000041">
    <property type="protein sequence ID" value="ORX65185.1"/>
    <property type="molecule type" value="Genomic_DNA"/>
</dbReference>
<dbReference type="PANTHER" id="PTHR24148">
    <property type="entry name" value="ANKYRIN REPEAT DOMAIN-CONTAINING PROTEIN 39 HOMOLOG-RELATED"/>
    <property type="match status" value="1"/>
</dbReference>
<dbReference type="PANTHER" id="PTHR24148:SF64">
    <property type="entry name" value="HETEROKARYON INCOMPATIBILITY DOMAIN-CONTAINING PROTEIN"/>
    <property type="match status" value="1"/>
</dbReference>